<accession>A0A9P1IP96</accession>
<feature type="compositionally biased region" description="Polar residues" evidence="4">
    <location>
        <begin position="1"/>
        <end position="18"/>
    </location>
</feature>
<dbReference type="InterPro" id="IPR002068">
    <property type="entry name" value="A-crystallin/Hsp20_dom"/>
</dbReference>
<dbReference type="CDD" id="cd06526">
    <property type="entry name" value="metazoan_ACD"/>
    <property type="match status" value="1"/>
</dbReference>
<dbReference type="GO" id="GO:0005737">
    <property type="term" value="C:cytoplasm"/>
    <property type="evidence" value="ECO:0007669"/>
    <property type="project" value="TreeGrafter"/>
</dbReference>
<dbReference type="GO" id="GO:0042026">
    <property type="term" value="P:protein refolding"/>
    <property type="evidence" value="ECO:0007669"/>
    <property type="project" value="TreeGrafter"/>
</dbReference>
<dbReference type="AlphaFoldDB" id="A0A9P1IP96"/>
<dbReference type="EMBL" id="CANHGI010000004">
    <property type="protein sequence ID" value="CAI5449448.1"/>
    <property type="molecule type" value="Genomic_DNA"/>
</dbReference>
<keyword evidence="7" id="KW-1185">Reference proteome</keyword>
<dbReference type="InterPro" id="IPR001436">
    <property type="entry name" value="Alpha-crystallin/sHSP_animal"/>
</dbReference>
<feature type="compositionally biased region" description="Low complexity" evidence="4">
    <location>
        <begin position="47"/>
        <end position="61"/>
    </location>
</feature>
<dbReference type="InterPro" id="IPR008978">
    <property type="entry name" value="HSP20-like_chaperone"/>
</dbReference>
<name>A0A9P1IP96_9PELO</name>
<dbReference type="Pfam" id="PF00011">
    <property type="entry name" value="HSP20"/>
    <property type="match status" value="1"/>
</dbReference>
<organism evidence="6 7">
    <name type="scientific">Caenorhabditis angaria</name>
    <dbReference type="NCBI Taxonomy" id="860376"/>
    <lineage>
        <taxon>Eukaryota</taxon>
        <taxon>Metazoa</taxon>
        <taxon>Ecdysozoa</taxon>
        <taxon>Nematoda</taxon>
        <taxon>Chromadorea</taxon>
        <taxon>Rhabditida</taxon>
        <taxon>Rhabditina</taxon>
        <taxon>Rhabditomorpha</taxon>
        <taxon>Rhabditoidea</taxon>
        <taxon>Rhabditidae</taxon>
        <taxon>Peloderinae</taxon>
        <taxon>Caenorhabditis</taxon>
    </lineage>
</organism>
<evidence type="ECO:0000259" key="5">
    <source>
        <dbReference type="PROSITE" id="PS01031"/>
    </source>
</evidence>
<feature type="region of interest" description="Disordered" evidence="4">
    <location>
        <begin position="1"/>
        <end position="80"/>
    </location>
</feature>
<comment type="caution">
    <text evidence="6">The sequence shown here is derived from an EMBL/GenBank/DDBJ whole genome shotgun (WGS) entry which is preliminary data.</text>
</comment>
<dbReference type="PRINTS" id="PR00299">
    <property type="entry name" value="ACRYSTALLIN"/>
</dbReference>
<feature type="compositionally biased region" description="Polar residues" evidence="4">
    <location>
        <begin position="70"/>
        <end position="80"/>
    </location>
</feature>
<evidence type="ECO:0000256" key="3">
    <source>
        <dbReference type="RuleBase" id="RU003616"/>
    </source>
</evidence>
<evidence type="ECO:0000313" key="7">
    <source>
        <dbReference type="Proteomes" id="UP001152747"/>
    </source>
</evidence>
<dbReference type="PANTHER" id="PTHR45640">
    <property type="entry name" value="HEAT SHOCK PROTEIN HSP-12.2-RELATED"/>
    <property type="match status" value="1"/>
</dbReference>
<keyword evidence="1" id="KW-0346">Stress response</keyword>
<gene>
    <name evidence="6" type="ORF">CAMP_LOCUS12085</name>
</gene>
<protein>
    <recommendedName>
        <fullName evidence="5">SHSP domain-containing protein</fullName>
    </recommendedName>
</protein>
<evidence type="ECO:0000256" key="1">
    <source>
        <dbReference type="ARBA" id="ARBA00023016"/>
    </source>
</evidence>
<evidence type="ECO:0000256" key="2">
    <source>
        <dbReference type="PROSITE-ProRule" id="PRU00285"/>
    </source>
</evidence>
<dbReference type="GO" id="GO:0005634">
    <property type="term" value="C:nucleus"/>
    <property type="evidence" value="ECO:0007669"/>
    <property type="project" value="TreeGrafter"/>
</dbReference>
<comment type="similarity">
    <text evidence="2 3">Belongs to the small heat shock protein (HSP20) family.</text>
</comment>
<dbReference type="PANTHER" id="PTHR45640:SF13">
    <property type="entry name" value="HEAT SHOCK PROTEIN 22-RELATED"/>
    <property type="match status" value="1"/>
</dbReference>
<dbReference type="GO" id="GO:0009408">
    <property type="term" value="P:response to heat"/>
    <property type="evidence" value="ECO:0007669"/>
    <property type="project" value="TreeGrafter"/>
</dbReference>
<dbReference type="Proteomes" id="UP001152747">
    <property type="component" value="Unassembled WGS sequence"/>
</dbReference>
<feature type="domain" description="SHSP" evidence="5">
    <location>
        <begin position="141"/>
        <end position="250"/>
    </location>
</feature>
<evidence type="ECO:0000313" key="6">
    <source>
        <dbReference type="EMBL" id="CAI5449448.1"/>
    </source>
</evidence>
<reference evidence="6" key="1">
    <citation type="submission" date="2022-11" db="EMBL/GenBank/DDBJ databases">
        <authorList>
            <person name="Kikuchi T."/>
        </authorList>
    </citation>
    <scope>NUCLEOTIDE SEQUENCE</scope>
    <source>
        <strain evidence="6">PS1010</strain>
    </source>
</reference>
<dbReference type="SUPFAM" id="SSF49764">
    <property type="entry name" value="HSP20-like chaperones"/>
    <property type="match status" value="1"/>
</dbReference>
<evidence type="ECO:0000256" key="4">
    <source>
        <dbReference type="SAM" id="MobiDB-lite"/>
    </source>
</evidence>
<feature type="compositionally biased region" description="Polar residues" evidence="4">
    <location>
        <begin position="31"/>
        <end position="46"/>
    </location>
</feature>
<dbReference type="GO" id="GO:0051082">
    <property type="term" value="F:unfolded protein binding"/>
    <property type="evidence" value="ECO:0007669"/>
    <property type="project" value="TreeGrafter"/>
</dbReference>
<proteinExistence type="inferred from homology"/>
<sequence>MSQQTYSFTRVTTVSNGDGKNYAKSPIESLPSPNAYSSVYRTPLRNSTSTLNSSSTATSHSKPGEDRARSGNNMATYNTSSSYNRTYEKKVIEEGNPHVRVTTQTHTPLTSSGVGSVLPDINNIHQSMLSQFPNMSIGGGVAAQSNLAQITSVRVTNTSFHASIDVSKFDADSLKVTVVDNNVIVEGSHGEKEDSYGTISTTFKRKLPLPKTVPAESVQSQLTADGFLTIDAKAPEPKLEGARPIQIKVINSSENKQ</sequence>
<dbReference type="Gene3D" id="2.60.40.790">
    <property type="match status" value="1"/>
</dbReference>
<dbReference type="OrthoDB" id="1431247at2759"/>
<dbReference type="PROSITE" id="PS01031">
    <property type="entry name" value="SHSP"/>
    <property type="match status" value="1"/>
</dbReference>